<comment type="cofactor">
    <cofactor evidence="2">
        <name>Zn(2+)</name>
        <dbReference type="ChEBI" id="CHEBI:29105"/>
    </cofactor>
</comment>
<organism evidence="12 13">
    <name type="scientific">Elasticomyces elasticus</name>
    <dbReference type="NCBI Taxonomy" id="574655"/>
    <lineage>
        <taxon>Eukaryota</taxon>
        <taxon>Fungi</taxon>
        <taxon>Dikarya</taxon>
        <taxon>Ascomycota</taxon>
        <taxon>Pezizomycotina</taxon>
        <taxon>Dothideomycetes</taxon>
        <taxon>Dothideomycetidae</taxon>
        <taxon>Mycosphaerellales</taxon>
        <taxon>Teratosphaeriaceae</taxon>
        <taxon>Elasticomyces</taxon>
    </lineage>
</organism>
<dbReference type="GO" id="GO:0005829">
    <property type="term" value="C:cytosol"/>
    <property type="evidence" value="ECO:0007669"/>
    <property type="project" value="TreeGrafter"/>
</dbReference>
<protein>
    <recommendedName>
        <fullName evidence="4">NAD(+) diphosphatase</fullName>
        <ecNumber evidence="4">3.6.1.22</ecNumber>
    </recommendedName>
</protein>
<gene>
    <name evidence="12" type="primary">NPY1</name>
    <name evidence="12" type="ORF">LTR97_009146</name>
</gene>
<keyword evidence="5" id="KW-0479">Metal-binding</keyword>
<proteinExistence type="inferred from homology"/>
<comment type="cofactor">
    <cofactor evidence="1">
        <name>Mg(2+)</name>
        <dbReference type="ChEBI" id="CHEBI:18420"/>
    </cofactor>
</comment>
<dbReference type="FunFam" id="3.90.79.10:FF:000042">
    <property type="entry name" value="Probable NADH pyrophosphatase"/>
    <property type="match status" value="1"/>
</dbReference>
<evidence type="ECO:0000256" key="1">
    <source>
        <dbReference type="ARBA" id="ARBA00001946"/>
    </source>
</evidence>
<dbReference type="AlphaFoldDB" id="A0AAN7W5B5"/>
<feature type="domain" description="Nudix hydrolase" evidence="11">
    <location>
        <begin position="307"/>
        <end position="435"/>
    </location>
</feature>
<dbReference type="InterPro" id="IPR000086">
    <property type="entry name" value="NUDIX_hydrolase_dom"/>
</dbReference>
<dbReference type="InterPro" id="IPR050241">
    <property type="entry name" value="NAD-cap_RNA_hydrolase_NudC"/>
</dbReference>
<dbReference type="PANTHER" id="PTHR42904:SF6">
    <property type="entry name" value="NAD-CAPPED RNA HYDROLASE NUDT12"/>
    <property type="match status" value="1"/>
</dbReference>
<dbReference type="GO" id="GO:0006742">
    <property type="term" value="P:NADP+ catabolic process"/>
    <property type="evidence" value="ECO:0007669"/>
    <property type="project" value="TreeGrafter"/>
</dbReference>
<dbReference type="GO" id="GO:0035529">
    <property type="term" value="F:NADH pyrophosphatase activity"/>
    <property type="evidence" value="ECO:0007669"/>
    <property type="project" value="TreeGrafter"/>
</dbReference>
<comment type="similarity">
    <text evidence="3">Belongs to the Nudix hydrolase family. NudC subfamily.</text>
</comment>
<dbReference type="PANTHER" id="PTHR42904">
    <property type="entry name" value="NUDIX HYDROLASE, NUDC SUBFAMILY"/>
    <property type="match status" value="1"/>
</dbReference>
<dbReference type="Gene3D" id="3.90.79.20">
    <property type="match status" value="1"/>
</dbReference>
<dbReference type="InterPro" id="IPR049734">
    <property type="entry name" value="NudC-like_C"/>
</dbReference>
<evidence type="ECO:0000256" key="2">
    <source>
        <dbReference type="ARBA" id="ARBA00001947"/>
    </source>
</evidence>
<dbReference type="InterPro" id="IPR020084">
    <property type="entry name" value="NUDIX_hydrolase_CS"/>
</dbReference>
<dbReference type="GO" id="GO:0005777">
    <property type="term" value="C:peroxisome"/>
    <property type="evidence" value="ECO:0007669"/>
    <property type="project" value="TreeGrafter"/>
</dbReference>
<evidence type="ECO:0000259" key="11">
    <source>
        <dbReference type="PROSITE" id="PS51462"/>
    </source>
</evidence>
<dbReference type="InterPro" id="IPR015797">
    <property type="entry name" value="NUDIX_hydrolase-like_dom_sf"/>
</dbReference>
<keyword evidence="6 12" id="KW-0378">Hydrolase</keyword>
<dbReference type="SUPFAM" id="SSF55811">
    <property type="entry name" value="Nudix"/>
    <property type="match status" value="1"/>
</dbReference>
<dbReference type="GO" id="GO:0046872">
    <property type="term" value="F:metal ion binding"/>
    <property type="evidence" value="ECO:0007669"/>
    <property type="project" value="UniProtKB-KW"/>
</dbReference>
<evidence type="ECO:0000256" key="5">
    <source>
        <dbReference type="ARBA" id="ARBA00022723"/>
    </source>
</evidence>
<comment type="catalytic activity">
    <reaction evidence="9">
        <text>a 5'-end NAD(+)-phospho-ribonucleoside in mRNA + H2O = a 5'-end phospho-adenosine-phospho-ribonucleoside in mRNA + beta-nicotinamide D-ribonucleotide + 2 H(+)</text>
        <dbReference type="Rhea" id="RHEA:60876"/>
        <dbReference type="Rhea" id="RHEA-COMP:15698"/>
        <dbReference type="Rhea" id="RHEA-COMP:15719"/>
        <dbReference type="ChEBI" id="CHEBI:14649"/>
        <dbReference type="ChEBI" id="CHEBI:15377"/>
        <dbReference type="ChEBI" id="CHEBI:15378"/>
        <dbReference type="ChEBI" id="CHEBI:144029"/>
        <dbReference type="ChEBI" id="CHEBI:144051"/>
    </reaction>
    <physiologicalReaction direction="left-to-right" evidence="9">
        <dbReference type="Rhea" id="RHEA:60877"/>
    </physiologicalReaction>
</comment>
<dbReference type="EC" id="3.6.1.22" evidence="4"/>
<dbReference type="CDD" id="cd03429">
    <property type="entry name" value="NUDIX_NADH_pyrophosphatase_Nudt13"/>
    <property type="match status" value="1"/>
</dbReference>
<evidence type="ECO:0000256" key="8">
    <source>
        <dbReference type="ARBA" id="ARBA00023027"/>
    </source>
</evidence>
<evidence type="ECO:0000256" key="4">
    <source>
        <dbReference type="ARBA" id="ARBA00012381"/>
    </source>
</evidence>
<evidence type="ECO:0000256" key="10">
    <source>
        <dbReference type="SAM" id="MobiDB-lite"/>
    </source>
</evidence>
<accession>A0AAN7W5B5</accession>
<dbReference type="GO" id="GO:0019677">
    <property type="term" value="P:NAD+ catabolic process"/>
    <property type="evidence" value="ECO:0007669"/>
    <property type="project" value="TreeGrafter"/>
</dbReference>
<evidence type="ECO:0000256" key="7">
    <source>
        <dbReference type="ARBA" id="ARBA00022842"/>
    </source>
</evidence>
<dbReference type="Pfam" id="PF00293">
    <property type="entry name" value="NUDIX"/>
    <property type="match status" value="1"/>
</dbReference>
<keyword evidence="7" id="KW-0460">Magnesium</keyword>
<dbReference type="PROSITE" id="PS51462">
    <property type="entry name" value="NUDIX"/>
    <property type="match status" value="1"/>
</dbReference>
<evidence type="ECO:0000256" key="9">
    <source>
        <dbReference type="ARBA" id="ARBA00023679"/>
    </source>
</evidence>
<evidence type="ECO:0000313" key="13">
    <source>
        <dbReference type="Proteomes" id="UP001310594"/>
    </source>
</evidence>
<evidence type="ECO:0000256" key="3">
    <source>
        <dbReference type="ARBA" id="ARBA00009595"/>
    </source>
</evidence>
<dbReference type="PROSITE" id="PS00893">
    <property type="entry name" value="NUDIX_BOX"/>
    <property type="match status" value="1"/>
</dbReference>
<sequence length="469" mass="51062">MPPQPSNPEPAPDFDSMLSRKFGKEVANYFSGSPLNRVGFLRSDHKFLSAALRHPSTSFLLCKDLQPLLDPETKDGIANLKYIKYEDLKAVIGQDPYATTEEEMLGQYDSRHYVPQMVFLGIDERVKDGLSYQGKNRYTGAPYFAIDITPRAGVKEACETLISNLAGKGISFAQGRMLMNVEALDDYHISPPSRLRSSKTPQTGELTTMQAAIYAEARQLLDWNARNPFCAQCGYPTLSVNGGFKRTCPPKDLAKLSARTSSGVSNALATPPVHADGDATPKPLTPADDSERPPCATRKGVSNLSFPRTDPTVIMGVVNHKGDKLLLGRQKRWPPHWYSTLAGFAEPAESIEEAVRREVYEEAGVHVGRVVIHSTQPWPYPANLMIGAIGQAIPSGETIDLGNDPELDDAQWFSFDEVREALKVGTSGLGEPAGEGYKEGGLRLPPGTAIANQLMTSVVNGFVSGTPNL</sequence>
<dbReference type="Proteomes" id="UP001310594">
    <property type="component" value="Unassembled WGS sequence"/>
</dbReference>
<feature type="region of interest" description="Disordered" evidence="10">
    <location>
        <begin position="264"/>
        <end position="303"/>
    </location>
</feature>
<evidence type="ECO:0000256" key="6">
    <source>
        <dbReference type="ARBA" id="ARBA00022801"/>
    </source>
</evidence>
<keyword evidence="8" id="KW-0520">NAD</keyword>
<evidence type="ECO:0000313" key="12">
    <source>
        <dbReference type="EMBL" id="KAK5694556.1"/>
    </source>
</evidence>
<comment type="caution">
    <text evidence="12">The sequence shown here is derived from an EMBL/GenBank/DDBJ whole genome shotgun (WGS) entry which is preliminary data.</text>
</comment>
<reference evidence="12" key="1">
    <citation type="submission" date="2023-08" db="EMBL/GenBank/DDBJ databases">
        <title>Black Yeasts Isolated from many extreme environments.</title>
        <authorList>
            <person name="Coleine C."/>
            <person name="Stajich J.E."/>
            <person name="Selbmann L."/>
        </authorList>
    </citation>
    <scope>NUCLEOTIDE SEQUENCE</scope>
    <source>
        <strain evidence="12">CCFEE 5810</strain>
    </source>
</reference>
<dbReference type="EMBL" id="JAVRQU010000015">
    <property type="protein sequence ID" value="KAK5694556.1"/>
    <property type="molecule type" value="Genomic_DNA"/>
</dbReference>
<name>A0AAN7W5B5_9PEZI</name>
<dbReference type="Gene3D" id="3.90.79.10">
    <property type="entry name" value="Nucleoside Triphosphate Pyrophosphohydrolase"/>
    <property type="match status" value="1"/>
</dbReference>